<dbReference type="OrthoDB" id="6506414at2759"/>
<proteinExistence type="predicted"/>
<dbReference type="InterPro" id="IPR012337">
    <property type="entry name" value="RNaseH-like_sf"/>
</dbReference>
<dbReference type="GO" id="GO:0015074">
    <property type="term" value="P:DNA integration"/>
    <property type="evidence" value="ECO:0007669"/>
    <property type="project" value="InterPro"/>
</dbReference>
<evidence type="ECO:0000259" key="2">
    <source>
        <dbReference type="PROSITE" id="PS50994"/>
    </source>
</evidence>
<name>A0A2G8KE42_STIJA</name>
<dbReference type="InterPro" id="IPR001584">
    <property type="entry name" value="Integrase_cat-core"/>
</dbReference>
<dbReference type="PROSITE" id="PS50994">
    <property type="entry name" value="INTEGRASE"/>
    <property type="match status" value="1"/>
</dbReference>
<dbReference type="AlphaFoldDB" id="A0A2G8KE42"/>
<dbReference type="Pfam" id="PF00665">
    <property type="entry name" value="rve"/>
    <property type="match status" value="1"/>
</dbReference>
<dbReference type="EMBL" id="MRZV01000655">
    <property type="protein sequence ID" value="PIK46271.1"/>
    <property type="molecule type" value="Genomic_DNA"/>
</dbReference>
<dbReference type="PANTHER" id="PTHR38681:SF1">
    <property type="entry name" value="RETROVIRUS-RELATED POL POLYPROTEIN FROM TRANSPOSON 412-LIKE PROTEIN"/>
    <property type="match status" value="1"/>
</dbReference>
<evidence type="ECO:0000313" key="3">
    <source>
        <dbReference type="EMBL" id="PIK46271.1"/>
    </source>
</evidence>
<reference evidence="3 4" key="1">
    <citation type="journal article" date="2017" name="PLoS Biol.">
        <title>The sea cucumber genome provides insights into morphological evolution and visceral regeneration.</title>
        <authorList>
            <person name="Zhang X."/>
            <person name="Sun L."/>
            <person name="Yuan J."/>
            <person name="Sun Y."/>
            <person name="Gao Y."/>
            <person name="Zhang L."/>
            <person name="Li S."/>
            <person name="Dai H."/>
            <person name="Hamel J.F."/>
            <person name="Liu C."/>
            <person name="Yu Y."/>
            <person name="Liu S."/>
            <person name="Lin W."/>
            <person name="Guo K."/>
            <person name="Jin S."/>
            <person name="Xu P."/>
            <person name="Storey K.B."/>
            <person name="Huan P."/>
            <person name="Zhang T."/>
            <person name="Zhou Y."/>
            <person name="Zhang J."/>
            <person name="Lin C."/>
            <person name="Li X."/>
            <person name="Xing L."/>
            <person name="Huo D."/>
            <person name="Sun M."/>
            <person name="Wang L."/>
            <person name="Mercier A."/>
            <person name="Li F."/>
            <person name="Yang H."/>
            <person name="Xiang J."/>
        </authorList>
    </citation>
    <scope>NUCLEOTIDE SEQUENCE [LARGE SCALE GENOMIC DNA]</scope>
    <source>
        <strain evidence="3">Shaxun</strain>
        <tissue evidence="3">Muscle</tissue>
    </source>
</reference>
<comment type="caution">
    <text evidence="3">The sequence shown here is derived from an EMBL/GenBank/DDBJ whole genome shotgun (WGS) entry which is preliminary data.</text>
</comment>
<sequence>MTQTRFQHIHMDIVGPLPPSEGYSYLLTIVDRFTRWPEAIPISNITAETVAKSFVKRWVSTFGVPSVITTDRGSQFESSLFRHLNQLLGTHRIRTTAYHPAANGLVERFHRQLKSALSAADSTHWTEVLPLALLGIRTSLKVDMNCSAAEMVFGTTLALPSDIVSPSDDDSLMDPSDYVDRLRQYMTNLRPALTRTPPYRNQIHPDLHTCTHVWIRIDAVRAPLQPHYNGPYQVIERHDKFFILLVRGKRSTISLDRLKPAYLDDEFTTVAKPSAPSRRIDKAKPTTPTTPDLPATSTPTRPVENAKPPPTRVTRSGRHVHWPSRYVEVIVID</sequence>
<protein>
    <recommendedName>
        <fullName evidence="2">Integrase catalytic domain-containing protein</fullName>
    </recommendedName>
</protein>
<dbReference type="FunFam" id="3.30.420.10:FF:000032">
    <property type="entry name" value="Retrovirus-related Pol polyprotein from transposon 297-like Protein"/>
    <property type="match status" value="1"/>
</dbReference>
<dbReference type="Proteomes" id="UP000230750">
    <property type="component" value="Unassembled WGS sequence"/>
</dbReference>
<gene>
    <name evidence="3" type="ORF">BSL78_16857</name>
</gene>
<dbReference type="InterPro" id="IPR036397">
    <property type="entry name" value="RNaseH_sf"/>
</dbReference>
<organism evidence="3 4">
    <name type="scientific">Stichopus japonicus</name>
    <name type="common">Sea cucumber</name>
    <dbReference type="NCBI Taxonomy" id="307972"/>
    <lineage>
        <taxon>Eukaryota</taxon>
        <taxon>Metazoa</taxon>
        <taxon>Echinodermata</taxon>
        <taxon>Eleutherozoa</taxon>
        <taxon>Echinozoa</taxon>
        <taxon>Holothuroidea</taxon>
        <taxon>Aspidochirotacea</taxon>
        <taxon>Aspidochirotida</taxon>
        <taxon>Stichopodidae</taxon>
        <taxon>Apostichopus</taxon>
    </lineage>
</organism>
<dbReference type="GO" id="GO:0003676">
    <property type="term" value="F:nucleic acid binding"/>
    <property type="evidence" value="ECO:0007669"/>
    <property type="project" value="InterPro"/>
</dbReference>
<feature type="region of interest" description="Disordered" evidence="1">
    <location>
        <begin position="273"/>
        <end position="317"/>
    </location>
</feature>
<feature type="domain" description="Integrase catalytic" evidence="2">
    <location>
        <begin position="1"/>
        <end position="168"/>
    </location>
</feature>
<dbReference type="Gene3D" id="3.30.420.10">
    <property type="entry name" value="Ribonuclease H-like superfamily/Ribonuclease H"/>
    <property type="match status" value="1"/>
</dbReference>
<feature type="compositionally biased region" description="Low complexity" evidence="1">
    <location>
        <begin position="285"/>
        <end position="300"/>
    </location>
</feature>
<dbReference type="PANTHER" id="PTHR38681">
    <property type="entry name" value="RETROVIRUS-RELATED POL POLYPROTEIN FROM TRANSPOSON 412-LIKE PROTEIN-RELATED"/>
    <property type="match status" value="1"/>
</dbReference>
<evidence type="ECO:0000313" key="4">
    <source>
        <dbReference type="Proteomes" id="UP000230750"/>
    </source>
</evidence>
<dbReference type="SUPFAM" id="SSF53098">
    <property type="entry name" value="Ribonuclease H-like"/>
    <property type="match status" value="1"/>
</dbReference>
<accession>A0A2G8KE42</accession>
<evidence type="ECO:0000256" key="1">
    <source>
        <dbReference type="SAM" id="MobiDB-lite"/>
    </source>
</evidence>
<keyword evidence="4" id="KW-1185">Reference proteome</keyword>